<evidence type="ECO:0000313" key="1">
    <source>
        <dbReference type="EMBL" id="CCD04054.1"/>
    </source>
</evidence>
<proteinExistence type="predicted"/>
<dbReference type="AlphaFoldDB" id="A0A9P1K1Z2"/>
<dbReference type="EMBL" id="HE577333">
    <property type="protein sequence ID" value="CCD04054.1"/>
    <property type="molecule type" value="Genomic_DNA"/>
</dbReference>
<keyword evidence="1" id="KW-0614">Plasmid</keyword>
<protein>
    <submittedName>
        <fullName evidence="1">Uncharacterized protein</fullName>
    </submittedName>
</protein>
<accession>A0A9P1K1Z2</accession>
<gene>
    <name evidence="1" type="ORF">AZOBR_p60118</name>
</gene>
<keyword evidence="2" id="KW-1185">Reference proteome</keyword>
<dbReference type="KEGG" id="abs:AZOBR_p60118"/>
<name>A0A9P1K1Z2_9PROT</name>
<reference evidence="1 2" key="1">
    <citation type="journal article" date="2011" name="PLoS Genet.">
        <title>Azospirillum genomes reveal transition of bacteria from aquatic to terrestrial environments.</title>
        <authorList>
            <person name="Wisniewski-Dye F."/>
            <person name="Borziak K."/>
            <person name="Khalsa-Moyers G."/>
            <person name="Alexandre G."/>
            <person name="Sukharnikov L.O."/>
            <person name="Wuichet K."/>
            <person name="Hurst G.B."/>
            <person name="McDonald W.H."/>
            <person name="Robertson J.S."/>
            <person name="Barbe V."/>
            <person name="Calteau A."/>
            <person name="Rouy Z."/>
            <person name="Mangenot S."/>
            <person name="Prigent-Combaret C."/>
            <person name="Normand P."/>
            <person name="Boyer M."/>
            <person name="Siguier P."/>
            <person name="Dessaux Y."/>
            <person name="Elmerich C."/>
            <person name="Condemine G."/>
            <person name="Krishnen G."/>
            <person name="Kennedy I."/>
            <person name="Paterson A.H."/>
            <person name="Gonzalez V."/>
            <person name="Mavingui P."/>
            <person name="Zhulin I.B."/>
        </authorList>
    </citation>
    <scope>NUCLEOTIDE SEQUENCE [LARGE SCALE GENOMIC DNA]</scope>
    <source>
        <strain evidence="1 2">Sp245</strain>
    </source>
</reference>
<organism evidence="1 2">
    <name type="scientific">Azospirillum baldaniorum</name>
    <dbReference type="NCBI Taxonomy" id="1064539"/>
    <lineage>
        <taxon>Bacteria</taxon>
        <taxon>Pseudomonadati</taxon>
        <taxon>Pseudomonadota</taxon>
        <taxon>Alphaproteobacteria</taxon>
        <taxon>Rhodospirillales</taxon>
        <taxon>Azospirillaceae</taxon>
        <taxon>Azospirillum</taxon>
    </lineage>
</organism>
<evidence type="ECO:0000313" key="2">
    <source>
        <dbReference type="Proteomes" id="UP000007319"/>
    </source>
</evidence>
<dbReference type="Proteomes" id="UP000007319">
    <property type="component" value="Plasmid AZOBR_p6"/>
</dbReference>
<sequence>MSNTISDFRAACRFTWNADQHNAQARNLMNFGNSLLHKPNSWRANVIIRPNLDNAIFLSKNFFKQRGQHIFPSFDKFYWVSQII</sequence>
<geneLocation type="plasmid" evidence="1 2">
    <name>AZOBR_p6</name>
</geneLocation>